<gene>
    <name evidence="2" type="ORF">AWC38_SpisGene13900</name>
</gene>
<dbReference type="EMBL" id="LSMT01000270">
    <property type="protein sequence ID" value="PFX21605.1"/>
    <property type="molecule type" value="Genomic_DNA"/>
</dbReference>
<feature type="region of interest" description="Disordered" evidence="1">
    <location>
        <begin position="1"/>
        <end position="56"/>
    </location>
</feature>
<protein>
    <submittedName>
        <fullName evidence="2">Uncharacterized protein</fullName>
    </submittedName>
</protein>
<evidence type="ECO:0000256" key="1">
    <source>
        <dbReference type="SAM" id="MobiDB-lite"/>
    </source>
</evidence>
<evidence type="ECO:0000313" key="3">
    <source>
        <dbReference type="Proteomes" id="UP000225706"/>
    </source>
</evidence>
<evidence type="ECO:0000313" key="2">
    <source>
        <dbReference type="EMBL" id="PFX21605.1"/>
    </source>
</evidence>
<comment type="caution">
    <text evidence="2">The sequence shown here is derived from an EMBL/GenBank/DDBJ whole genome shotgun (WGS) entry which is preliminary data.</text>
</comment>
<proteinExistence type="predicted"/>
<reference evidence="3" key="1">
    <citation type="journal article" date="2017" name="bioRxiv">
        <title>Comparative analysis of the genomes of Stylophora pistillata and Acropora digitifera provides evidence for extensive differences between species of corals.</title>
        <authorList>
            <person name="Voolstra C.R."/>
            <person name="Li Y."/>
            <person name="Liew Y.J."/>
            <person name="Baumgarten S."/>
            <person name="Zoccola D."/>
            <person name="Flot J.-F."/>
            <person name="Tambutte S."/>
            <person name="Allemand D."/>
            <person name="Aranda M."/>
        </authorList>
    </citation>
    <scope>NUCLEOTIDE SEQUENCE [LARGE SCALE GENOMIC DNA]</scope>
</reference>
<sequence length="78" mass="9129">MEAEMEAEKAEVSLQIYEEEEMGEERKDIELVVDDWQPPKSQSMEEQREKHKNLPFPQYTGYTDALSFALCSKSEIEV</sequence>
<name>A0A2B4RZD3_STYPI</name>
<feature type="compositionally biased region" description="Basic and acidic residues" evidence="1">
    <location>
        <begin position="1"/>
        <end position="11"/>
    </location>
</feature>
<organism evidence="2 3">
    <name type="scientific">Stylophora pistillata</name>
    <name type="common">Smooth cauliflower coral</name>
    <dbReference type="NCBI Taxonomy" id="50429"/>
    <lineage>
        <taxon>Eukaryota</taxon>
        <taxon>Metazoa</taxon>
        <taxon>Cnidaria</taxon>
        <taxon>Anthozoa</taxon>
        <taxon>Hexacorallia</taxon>
        <taxon>Scleractinia</taxon>
        <taxon>Astrocoeniina</taxon>
        <taxon>Pocilloporidae</taxon>
        <taxon>Stylophora</taxon>
    </lineage>
</organism>
<accession>A0A2B4RZD3</accession>
<dbReference type="Proteomes" id="UP000225706">
    <property type="component" value="Unassembled WGS sequence"/>
</dbReference>
<dbReference type="AlphaFoldDB" id="A0A2B4RZD3"/>
<keyword evidence="3" id="KW-1185">Reference proteome</keyword>